<reference evidence="3 4" key="2">
    <citation type="submission" date="2020-07" db="EMBL/GenBank/DDBJ databases">
        <title>Genome assembly of wild tea tree DASZ reveals pedigree and selection history of tea varieties.</title>
        <authorList>
            <person name="Zhang W."/>
        </authorList>
    </citation>
    <scope>NUCLEOTIDE SEQUENCE [LARGE SCALE GENOMIC DNA]</scope>
    <source>
        <strain evidence="4">cv. G240</strain>
        <tissue evidence="3">Leaf</tissue>
    </source>
</reference>
<dbReference type="AlphaFoldDB" id="A0A7J7GR55"/>
<evidence type="ECO:0000313" key="3">
    <source>
        <dbReference type="EMBL" id="KAF5943253.1"/>
    </source>
</evidence>
<dbReference type="Proteomes" id="UP000593564">
    <property type="component" value="Unassembled WGS sequence"/>
</dbReference>
<name>A0A7J7GR55_CAMSI</name>
<organism evidence="3 4">
    <name type="scientific">Camellia sinensis</name>
    <name type="common">Tea plant</name>
    <name type="synonym">Thea sinensis</name>
    <dbReference type="NCBI Taxonomy" id="4442"/>
    <lineage>
        <taxon>Eukaryota</taxon>
        <taxon>Viridiplantae</taxon>
        <taxon>Streptophyta</taxon>
        <taxon>Embryophyta</taxon>
        <taxon>Tracheophyta</taxon>
        <taxon>Spermatophyta</taxon>
        <taxon>Magnoliopsida</taxon>
        <taxon>eudicotyledons</taxon>
        <taxon>Gunneridae</taxon>
        <taxon>Pentapetalae</taxon>
        <taxon>asterids</taxon>
        <taxon>Ericales</taxon>
        <taxon>Theaceae</taxon>
        <taxon>Camellia</taxon>
    </lineage>
</organism>
<dbReference type="InterPro" id="IPR027417">
    <property type="entry name" value="P-loop_NTPase"/>
</dbReference>
<feature type="coiled-coil region" evidence="2">
    <location>
        <begin position="120"/>
        <end position="154"/>
    </location>
</feature>
<dbReference type="SUPFAM" id="SSF52540">
    <property type="entry name" value="P-loop containing nucleoside triphosphate hydrolases"/>
    <property type="match status" value="1"/>
</dbReference>
<protein>
    <recommendedName>
        <fullName evidence="5">NB-ARC domain-containing protein</fullName>
    </recommendedName>
</protein>
<sequence>MKPSTINNFFVKAKGLRSSVKYPARAATHRLPLERPIVRSSAECTRPALLQNQASARAPNPTLERPLTQIRSSGQLHARAYNAAQQILDGCITRSSANTSARAQDGEFLMAPVGRHFGYLFSYKSKVKNLKDEVKKLDEKRDAMQLSVDEAKRNVKRIGPDVKGWLERVDKCRIEAREILKDEVEANKGCLYGWCPNLPLHYSLSKKATNKAKEVAQLHEERKLTEVAYNEPLPGIEFTSTEGIKLFESRRLIMNDVMEALKDDRFHMITICGMGGVGKTTVRERLK</sequence>
<dbReference type="PANTHER" id="PTHR33463:SF203">
    <property type="entry name" value="AAA+ ATPASE DOMAIN-CONTAINING PROTEIN"/>
    <property type="match status" value="1"/>
</dbReference>
<evidence type="ECO:0008006" key="5">
    <source>
        <dbReference type="Google" id="ProtNLM"/>
    </source>
</evidence>
<evidence type="ECO:0000256" key="1">
    <source>
        <dbReference type="ARBA" id="ARBA00022821"/>
    </source>
</evidence>
<dbReference type="Gene3D" id="3.40.50.300">
    <property type="entry name" value="P-loop containing nucleotide triphosphate hydrolases"/>
    <property type="match status" value="1"/>
</dbReference>
<dbReference type="InterPro" id="IPR050905">
    <property type="entry name" value="Plant_NBS-LRR"/>
</dbReference>
<keyword evidence="1" id="KW-0611">Plant defense</keyword>
<keyword evidence="4" id="KW-1185">Reference proteome</keyword>
<dbReference type="EMBL" id="JACBKZ010000009">
    <property type="protein sequence ID" value="KAF5943253.1"/>
    <property type="molecule type" value="Genomic_DNA"/>
</dbReference>
<comment type="caution">
    <text evidence="3">The sequence shown here is derived from an EMBL/GenBank/DDBJ whole genome shotgun (WGS) entry which is preliminary data.</text>
</comment>
<reference evidence="4" key="1">
    <citation type="journal article" date="2020" name="Nat. Commun.">
        <title>Genome assembly of wild tea tree DASZ reveals pedigree and selection history of tea varieties.</title>
        <authorList>
            <person name="Zhang W."/>
            <person name="Zhang Y."/>
            <person name="Qiu H."/>
            <person name="Guo Y."/>
            <person name="Wan H."/>
            <person name="Zhang X."/>
            <person name="Scossa F."/>
            <person name="Alseekh S."/>
            <person name="Zhang Q."/>
            <person name="Wang P."/>
            <person name="Xu L."/>
            <person name="Schmidt M.H."/>
            <person name="Jia X."/>
            <person name="Li D."/>
            <person name="Zhu A."/>
            <person name="Guo F."/>
            <person name="Chen W."/>
            <person name="Ni D."/>
            <person name="Usadel B."/>
            <person name="Fernie A.R."/>
            <person name="Wen W."/>
        </authorList>
    </citation>
    <scope>NUCLEOTIDE SEQUENCE [LARGE SCALE GENOMIC DNA]</scope>
    <source>
        <strain evidence="4">cv. G240</strain>
    </source>
</reference>
<gene>
    <name evidence="3" type="ORF">HYC85_020895</name>
</gene>
<dbReference type="PANTHER" id="PTHR33463">
    <property type="entry name" value="NB-ARC DOMAIN-CONTAINING PROTEIN-RELATED"/>
    <property type="match status" value="1"/>
</dbReference>
<keyword evidence="2" id="KW-0175">Coiled coil</keyword>
<evidence type="ECO:0000256" key="2">
    <source>
        <dbReference type="SAM" id="Coils"/>
    </source>
</evidence>
<evidence type="ECO:0000313" key="4">
    <source>
        <dbReference type="Proteomes" id="UP000593564"/>
    </source>
</evidence>
<accession>A0A7J7GR55</accession>
<proteinExistence type="predicted"/>